<dbReference type="EMBL" id="JADEYC010000041">
    <property type="protein sequence ID" value="MBE9376398.1"/>
    <property type="molecule type" value="Genomic_DNA"/>
</dbReference>
<name>A0A929BF25_9PSEU</name>
<dbReference type="Proteomes" id="UP000598360">
    <property type="component" value="Unassembled WGS sequence"/>
</dbReference>
<organism evidence="1 2">
    <name type="scientific">Saccharopolyspora montiporae</name>
    <dbReference type="NCBI Taxonomy" id="2781240"/>
    <lineage>
        <taxon>Bacteria</taxon>
        <taxon>Bacillati</taxon>
        <taxon>Actinomycetota</taxon>
        <taxon>Actinomycetes</taxon>
        <taxon>Pseudonocardiales</taxon>
        <taxon>Pseudonocardiaceae</taxon>
        <taxon>Saccharopolyspora</taxon>
    </lineage>
</organism>
<dbReference type="RefSeq" id="WP_193930014.1">
    <property type="nucleotide sequence ID" value="NZ_JADEYC010000041.1"/>
</dbReference>
<keyword evidence="2" id="KW-1185">Reference proteome</keyword>
<evidence type="ECO:0000313" key="2">
    <source>
        <dbReference type="Proteomes" id="UP000598360"/>
    </source>
</evidence>
<sequence length="93" mass="9355">MSGTNADLDELEAIASKLRGGSSQLEEAAAAPPAPDVGVATQAVAGALAMLTSNTAAISEALTVIGDAITSSRDLYQESDQISAEDLHDSGPR</sequence>
<proteinExistence type="predicted"/>
<comment type="caution">
    <text evidence="1">The sequence shown here is derived from an EMBL/GenBank/DDBJ whole genome shotgun (WGS) entry which is preliminary data.</text>
</comment>
<gene>
    <name evidence="1" type="ORF">IQ251_18255</name>
</gene>
<reference evidence="1" key="1">
    <citation type="submission" date="2020-10" db="EMBL/GenBank/DDBJ databases">
        <title>Diversity and distribution of actinomycetes associated with coral in the coast of Hainan.</title>
        <authorList>
            <person name="Li F."/>
        </authorList>
    </citation>
    <scope>NUCLEOTIDE SEQUENCE</scope>
    <source>
        <strain evidence="1">HNM0983</strain>
    </source>
</reference>
<dbReference type="AlphaFoldDB" id="A0A929BF25"/>
<evidence type="ECO:0000313" key="1">
    <source>
        <dbReference type="EMBL" id="MBE9376398.1"/>
    </source>
</evidence>
<protein>
    <submittedName>
        <fullName evidence="1">Uncharacterized protein</fullName>
    </submittedName>
</protein>
<accession>A0A929BF25</accession>